<dbReference type="EMBL" id="VTFR01000002">
    <property type="protein sequence ID" value="TYT35003.1"/>
    <property type="molecule type" value="Genomic_DNA"/>
</dbReference>
<dbReference type="Proteomes" id="UP000323910">
    <property type="component" value="Unassembled WGS sequence"/>
</dbReference>
<sequence length="116" mass="13077">MAINYQRMQQRSDTLLRQNGAEYQVTRKGTVSVIGGVEHQTDDMRFSAWGVKTEYNPDEIDGTVIQRGDVKIVFTSENVIEVGDLVTVDDKQHRVIKPNPVKPASLVICYKAQLRA</sequence>
<evidence type="ECO:0000313" key="1">
    <source>
        <dbReference type="EMBL" id="TYT35003.1"/>
    </source>
</evidence>
<name>A0ABY3P6D0_9ENTR</name>
<dbReference type="RefSeq" id="WP_129036220.1">
    <property type="nucleotide sequence ID" value="NZ_SDDX01000028.1"/>
</dbReference>
<proteinExistence type="predicted"/>
<organism evidence="1 2">
    <name type="scientific">Lelliottia nimipressuralis</name>
    <dbReference type="NCBI Taxonomy" id="69220"/>
    <lineage>
        <taxon>Bacteria</taxon>
        <taxon>Pseudomonadati</taxon>
        <taxon>Pseudomonadota</taxon>
        <taxon>Gammaproteobacteria</taxon>
        <taxon>Enterobacterales</taxon>
        <taxon>Enterobacteriaceae</taxon>
        <taxon>Lelliottia</taxon>
    </lineage>
</organism>
<accession>A0ABY3P6D0</accession>
<protein>
    <recommendedName>
        <fullName evidence="3">Phage protein</fullName>
    </recommendedName>
</protein>
<gene>
    <name evidence="1" type="ORF">FZO59_05070</name>
</gene>
<evidence type="ECO:0000313" key="2">
    <source>
        <dbReference type="Proteomes" id="UP000323910"/>
    </source>
</evidence>
<keyword evidence="2" id="KW-1185">Reference proteome</keyword>
<comment type="caution">
    <text evidence="1">The sequence shown here is derived from an EMBL/GenBank/DDBJ whole genome shotgun (WGS) entry which is preliminary data.</text>
</comment>
<evidence type="ECO:0008006" key="3">
    <source>
        <dbReference type="Google" id="ProtNLM"/>
    </source>
</evidence>
<reference evidence="1 2" key="1">
    <citation type="submission" date="2019-08" db="EMBL/GenBank/DDBJ databases">
        <title>The draft genome of Lelliottia nimipressuralis strain CICC 24156.</title>
        <authorList>
            <person name="Wu W."/>
            <person name="Feng Y."/>
            <person name="Zong Z."/>
        </authorList>
    </citation>
    <scope>NUCLEOTIDE SEQUENCE [LARGE SCALE GENOMIC DNA]</scope>
    <source>
        <strain evidence="1 2">CICC 24156</strain>
    </source>
</reference>